<keyword evidence="3 10" id="KW-0028">Amino-acid biosynthesis</keyword>
<dbReference type="GO" id="GO:0000105">
    <property type="term" value="P:L-histidine biosynthetic process"/>
    <property type="evidence" value="ECO:0007669"/>
    <property type="project" value="UniProtKB-UniRule"/>
</dbReference>
<evidence type="ECO:0000313" key="13">
    <source>
        <dbReference type="EMBL" id="KZN40508.1"/>
    </source>
</evidence>
<dbReference type="InterPro" id="IPR010139">
    <property type="entry name" value="Imidazole-glycPsynth_HisH"/>
</dbReference>
<feature type="active site" evidence="10 11">
    <location>
        <position position="189"/>
    </location>
</feature>
<feature type="active site" description="Nucleophile" evidence="10 11">
    <location>
        <position position="80"/>
    </location>
</feature>
<dbReference type="EC" id="4.3.2.10" evidence="10"/>
<dbReference type="AlphaFoldDB" id="A0A166XLA5"/>
<dbReference type="InterPro" id="IPR029062">
    <property type="entry name" value="Class_I_gatase-like"/>
</dbReference>
<comment type="caution">
    <text evidence="13">The sequence shown here is derived from an EMBL/GenBank/DDBJ whole genome shotgun (WGS) entry which is preliminary data.</text>
</comment>
<dbReference type="RefSeq" id="WP_063355490.1">
    <property type="nucleotide sequence ID" value="NZ_AQHB01000030.1"/>
</dbReference>
<dbReference type="UniPathway" id="UPA00031">
    <property type="reaction ID" value="UER00010"/>
</dbReference>
<reference evidence="13 14" key="1">
    <citation type="submission" date="2013-07" db="EMBL/GenBank/DDBJ databases">
        <title>Comparative Genomic and Metabolomic Analysis of Twelve Strains of Pseudoalteromonas luteoviolacea.</title>
        <authorList>
            <person name="Vynne N.G."/>
            <person name="Mansson M."/>
            <person name="Gram L."/>
        </authorList>
    </citation>
    <scope>NUCLEOTIDE SEQUENCE [LARGE SCALE GENOMIC DNA]</scope>
    <source>
        <strain evidence="13 14">DSM 6061</strain>
    </source>
</reference>
<evidence type="ECO:0000313" key="14">
    <source>
        <dbReference type="Proteomes" id="UP000076643"/>
    </source>
</evidence>
<evidence type="ECO:0000256" key="2">
    <source>
        <dbReference type="ARBA" id="ARBA00011152"/>
    </source>
</evidence>
<comment type="pathway">
    <text evidence="1 10">Amino-acid biosynthesis; L-histidine biosynthesis; L-histidine from 5-phospho-alpha-D-ribose 1-diphosphate: step 5/9.</text>
</comment>
<protein>
    <recommendedName>
        <fullName evidence="10">Imidazole glycerol phosphate synthase subunit HisH</fullName>
        <ecNumber evidence="10">4.3.2.10</ecNumber>
    </recommendedName>
    <alternativeName>
        <fullName evidence="10">IGP synthase glutaminase subunit</fullName>
        <ecNumber evidence="10">3.5.1.2</ecNumber>
    </alternativeName>
    <alternativeName>
        <fullName evidence="10">IGP synthase subunit HisH</fullName>
    </alternativeName>
    <alternativeName>
        <fullName evidence="10">ImGP synthase subunit HisH</fullName>
        <shortName evidence="10">IGPS subunit HisH</shortName>
    </alternativeName>
</protein>
<dbReference type="PANTHER" id="PTHR42701">
    <property type="entry name" value="IMIDAZOLE GLYCEROL PHOSPHATE SYNTHASE SUBUNIT HISH"/>
    <property type="match status" value="1"/>
</dbReference>
<dbReference type="EC" id="3.5.1.2" evidence="10"/>
<dbReference type="PIRSF" id="PIRSF000495">
    <property type="entry name" value="Amidotransf_hisH"/>
    <property type="match status" value="1"/>
</dbReference>
<dbReference type="Gene3D" id="3.40.50.880">
    <property type="match status" value="1"/>
</dbReference>
<dbReference type="InterPro" id="IPR017926">
    <property type="entry name" value="GATASE"/>
</dbReference>
<dbReference type="EMBL" id="AUYB01000095">
    <property type="protein sequence ID" value="KZN40508.1"/>
    <property type="molecule type" value="Genomic_DNA"/>
</dbReference>
<feature type="active site" evidence="10 11">
    <location>
        <position position="191"/>
    </location>
</feature>
<dbReference type="PANTHER" id="PTHR42701:SF1">
    <property type="entry name" value="IMIDAZOLE GLYCEROL PHOSPHATE SYNTHASE SUBUNIT HISH"/>
    <property type="match status" value="1"/>
</dbReference>
<feature type="domain" description="Glutamine amidotransferase" evidence="12">
    <location>
        <begin position="4"/>
        <end position="201"/>
    </location>
</feature>
<dbReference type="HAMAP" id="MF_00278">
    <property type="entry name" value="HisH"/>
    <property type="match status" value="1"/>
</dbReference>
<comment type="catalytic activity">
    <reaction evidence="9 10">
        <text>L-glutamine + H2O = L-glutamate + NH4(+)</text>
        <dbReference type="Rhea" id="RHEA:15889"/>
        <dbReference type="ChEBI" id="CHEBI:15377"/>
        <dbReference type="ChEBI" id="CHEBI:28938"/>
        <dbReference type="ChEBI" id="CHEBI:29985"/>
        <dbReference type="ChEBI" id="CHEBI:58359"/>
        <dbReference type="EC" id="3.5.1.2"/>
    </reaction>
</comment>
<comment type="catalytic activity">
    <reaction evidence="8 10">
        <text>5-[(5-phospho-1-deoxy-D-ribulos-1-ylimino)methylamino]-1-(5-phospho-beta-D-ribosyl)imidazole-4-carboxamide + L-glutamine = D-erythro-1-(imidazol-4-yl)glycerol 3-phosphate + 5-amino-1-(5-phospho-beta-D-ribosyl)imidazole-4-carboxamide + L-glutamate + H(+)</text>
        <dbReference type="Rhea" id="RHEA:24793"/>
        <dbReference type="ChEBI" id="CHEBI:15378"/>
        <dbReference type="ChEBI" id="CHEBI:29985"/>
        <dbReference type="ChEBI" id="CHEBI:58278"/>
        <dbReference type="ChEBI" id="CHEBI:58359"/>
        <dbReference type="ChEBI" id="CHEBI:58475"/>
        <dbReference type="ChEBI" id="CHEBI:58525"/>
        <dbReference type="EC" id="4.3.2.10"/>
    </reaction>
</comment>
<comment type="subunit">
    <text evidence="2 10">Heterodimer of HisH and HisF.</text>
</comment>
<dbReference type="PATRIC" id="fig|1365250.3.peg.1643"/>
<dbReference type="PROSITE" id="PS51273">
    <property type="entry name" value="GATASE_TYPE_1"/>
    <property type="match status" value="1"/>
</dbReference>
<organism evidence="13 14">
    <name type="scientific">Pseudoalteromonas luteoviolacea DSM 6061</name>
    <dbReference type="NCBI Taxonomy" id="1365250"/>
    <lineage>
        <taxon>Bacteria</taxon>
        <taxon>Pseudomonadati</taxon>
        <taxon>Pseudomonadota</taxon>
        <taxon>Gammaproteobacteria</taxon>
        <taxon>Alteromonadales</taxon>
        <taxon>Pseudoalteromonadaceae</taxon>
        <taxon>Pseudoalteromonas</taxon>
    </lineage>
</organism>
<evidence type="ECO:0000256" key="8">
    <source>
        <dbReference type="ARBA" id="ARBA00047838"/>
    </source>
</evidence>
<evidence type="ECO:0000259" key="12">
    <source>
        <dbReference type="Pfam" id="PF00117"/>
    </source>
</evidence>
<evidence type="ECO:0000256" key="10">
    <source>
        <dbReference type="HAMAP-Rule" id="MF_00278"/>
    </source>
</evidence>
<dbReference type="GO" id="GO:0000107">
    <property type="term" value="F:imidazoleglycerol-phosphate synthase activity"/>
    <property type="evidence" value="ECO:0007669"/>
    <property type="project" value="UniProtKB-UniRule"/>
</dbReference>
<keyword evidence="14" id="KW-1185">Reference proteome</keyword>
<keyword evidence="6 10" id="KW-0368">Histidine biosynthesis</keyword>
<dbReference type="GO" id="GO:0004359">
    <property type="term" value="F:glutaminase activity"/>
    <property type="evidence" value="ECO:0007669"/>
    <property type="project" value="UniProtKB-EC"/>
</dbReference>
<keyword evidence="7 10" id="KW-0456">Lyase</keyword>
<dbReference type="NCBIfam" id="TIGR01855">
    <property type="entry name" value="IMP_synth_hisH"/>
    <property type="match status" value="1"/>
</dbReference>
<evidence type="ECO:0000256" key="4">
    <source>
        <dbReference type="ARBA" id="ARBA00022801"/>
    </source>
</evidence>
<accession>A0A166XLA5</accession>
<comment type="function">
    <text evidence="10">IGPS catalyzes the conversion of PRFAR and glutamine to IGP, AICAR and glutamate. The HisH subunit catalyzes the hydrolysis of glutamine to glutamate and ammonia as part of the synthesis of IGP and AICAR. The resulting ammonia molecule is channeled to the active site of HisF.</text>
</comment>
<dbReference type="SUPFAM" id="SSF52317">
    <property type="entry name" value="Class I glutamine amidotransferase-like"/>
    <property type="match status" value="1"/>
</dbReference>
<evidence type="ECO:0000256" key="9">
    <source>
        <dbReference type="ARBA" id="ARBA00049534"/>
    </source>
</evidence>
<keyword evidence="10" id="KW-0963">Cytoplasm</keyword>
<name>A0A166XLA5_9GAMM</name>
<proteinExistence type="inferred from homology"/>
<dbReference type="Proteomes" id="UP000076643">
    <property type="component" value="Unassembled WGS sequence"/>
</dbReference>
<dbReference type="GeneID" id="57363578"/>
<evidence type="ECO:0000256" key="6">
    <source>
        <dbReference type="ARBA" id="ARBA00023102"/>
    </source>
</evidence>
<evidence type="ECO:0000256" key="5">
    <source>
        <dbReference type="ARBA" id="ARBA00022962"/>
    </source>
</evidence>
<dbReference type="CDD" id="cd01748">
    <property type="entry name" value="GATase1_IGP_Synthase"/>
    <property type="match status" value="1"/>
</dbReference>
<dbReference type="GO" id="GO:0016829">
    <property type="term" value="F:lyase activity"/>
    <property type="evidence" value="ECO:0007669"/>
    <property type="project" value="UniProtKB-KW"/>
</dbReference>
<keyword evidence="4 10" id="KW-0378">Hydrolase</keyword>
<dbReference type="Pfam" id="PF00117">
    <property type="entry name" value="GATase"/>
    <property type="match status" value="1"/>
</dbReference>
<evidence type="ECO:0000256" key="7">
    <source>
        <dbReference type="ARBA" id="ARBA00023239"/>
    </source>
</evidence>
<evidence type="ECO:0000256" key="11">
    <source>
        <dbReference type="PIRSR" id="PIRSR000495-1"/>
    </source>
</evidence>
<gene>
    <name evidence="10" type="primary">hisH</name>
    <name evidence="13" type="ORF">N475_12065</name>
</gene>
<keyword evidence="5 10" id="KW-0315">Glutamine amidotransferase</keyword>
<sequence>MISIIDCEMGNLGSVKNMLKHIGVESKIISTPEEIKAAEKIILPGVGSWDNGAQKLRESGLLDVLNERVLKDKVPVLGICLGMQLILDSSEEGTLPGLGWISGEVKKFDFAAPEYQDQKLRIPHMGWNVVDAKKTTSLTEHFEGEVRFYFVHSYHAVVKNQDDILMTCNYGYPFTCAIQKDNIWGVQFHPEKSHKFGMALMKKFSEV</sequence>
<dbReference type="GO" id="GO:0005737">
    <property type="term" value="C:cytoplasm"/>
    <property type="evidence" value="ECO:0007669"/>
    <property type="project" value="UniProtKB-SubCell"/>
</dbReference>
<evidence type="ECO:0000256" key="3">
    <source>
        <dbReference type="ARBA" id="ARBA00022605"/>
    </source>
</evidence>
<comment type="subcellular location">
    <subcellularLocation>
        <location evidence="10">Cytoplasm</location>
    </subcellularLocation>
</comment>
<evidence type="ECO:0000256" key="1">
    <source>
        <dbReference type="ARBA" id="ARBA00005091"/>
    </source>
</evidence>